<dbReference type="InterPro" id="IPR036396">
    <property type="entry name" value="Cyt_P450_sf"/>
</dbReference>
<organism evidence="1 2">
    <name type="scientific">Limnofasciculus baicalensis BBK-W-15</name>
    <dbReference type="NCBI Taxonomy" id="2699891"/>
    <lineage>
        <taxon>Bacteria</taxon>
        <taxon>Bacillati</taxon>
        <taxon>Cyanobacteriota</taxon>
        <taxon>Cyanophyceae</taxon>
        <taxon>Coleofasciculales</taxon>
        <taxon>Coleofasciculaceae</taxon>
        <taxon>Limnofasciculus</taxon>
        <taxon>Limnofasciculus baicalensis</taxon>
    </lineage>
</organism>
<dbReference type="GO" id="GO:0016705">
    <property type="term" value="F:oxidoreductase activity, acting on paired donors, with incorporation or reduction of molecular oxygen"/>
    <property type="evidence" value="ECO:0007669"/>
    <property type="project" value="InterPro"/>
</dbReference>
<reference evidence="1" key="1">
    <citation type="submission" date="2022-06" db="EMBL/GenBank/DDBJ databases">
        <title>New cyanobacteria of genus Symplocastrum in benthos of Lake Baikal.</title>
        <authorList>
            <person name="Sorokovikova E."/>
            <person name="Tikhonova I."/>
            <person name="Krasnopeev A."/>
            <person name="Evseev P."/>
            <person name="Gladkikh A."/>
            <person name="Belykh O."/>
        </authorList>
    </citation>
    <scope>NUCLEOTIDE SEQUENCE</scope>
    <source>
        <strain evidence="1">BBK-W-15</strain>
    </source>
</reference>
<dbReference type="Gene3D" id="1.10.630.10">
    <property type="entry name" value="Cytochrome P450"/>
    <property type="match status" value="1"/>
</dbReference>
<protein>
    <submittedName>
        <fullName evidence="1">Cytochrome P450</fullName>
    </submittedName>
</protein>
<accession>A0AAE3GV77</accession>
<dbReference type="RefSeq" id="WP_254013250.1">
    <property type="nucleotide sequence ID" value="NZ_JAMZMM010000206.1"/>
</dbReference>
<dbReference type="AlphaFoldDB" id="A0AAE3GV77"/>
<dbReference type="Proteomes" id="UP001204953">
    <property type="component" value="Unassembled WGS sequence"/>
</dbReference>
<name>A0AAE3GV77_9CYAN</name>
<dbReference type="EMBL" id="JAMZMM010000206">
    <property type="protein sequence ID" value="MCP2730493.1"/>
    <property type="molecule type" value="Genomic_DNA"/>
</dbReference>
<dbReference type="GO" id="GO:0005506">
    <property type="term" value="F:iron ion binding"/>
    <property type="evidence" value="ECO:0007669"/>
    <property type="project" value="InterPro"/>
</dbReference>
<comment type="caution">
    <text evidence="1">The sequence shown here is derived from an EMBL/GenBank/DDBJ whole genome shotgun (WGS) entry which is preliminary data.</text>
</comment>
<sequence>MDENLTDEDMKQLKDYNFFDPEVIECPYQFYKLAREQAPVMELPSTIPTTKLFLVTRYDLVIEILKNVEVFSSNFSSLLNGKKEQDAELQKIAAQGWPQVNTLLTAAGTRSISGVSKQSLHNLPC</sequence>
<keyword evidence="2" id="KW-1185">Reference proteome</keyword>
<dbReference type="GO" id="GO:0020037">
    <property type="term" value="F:heme binding"/>
    <property type="evidence" value="ECO:0007669"/>
    <property type="project" value="InterPro"/>
</dbReference>
<evidence type="ECO:0000313" key="2">
    <source>
        <dbReference type="Proteomes" id="UP001204953"/>
    </source>
</evidence>
<dbReference type="GO" id="GO:0004497">
    <property type="term" value="F:monooxygenase activity"/>
    <property type="evidence" value="ECO:0007669"/>
    <property type="project" value="InterPro"/>
</dbReference>
<proteinExistence type="predicted"/>
<evidence type="ECO:0000313" key="1">
    <source>
        <dbReference type="EMBL" id="MCP2730493.1"/>
    </source>
</evidence>
<gene>
    <name evidence="1" type="ORF">NJ959_18870</name>
</gene>